<name>E2AFA0_CAMFO</name>
<dbReference type="OMA" id="DDGYWEC"/>
<organism evidence="9">
    <name type="scientific">Camponotus floridanus</name>
    <name type="common">Florida carpenter ant</name>
    <dbReference type="NCBI Taxonomy" id="104421"/>
    <lineage>
        <taxon>Eukaryota</taxon>
        <taxon>Metazoa</taxon>
        <taxon>Ecdysozoa</taxon>
        <taxon>Arthropoda</taxon>
        <taxon>Hexapoda</taxon>
        <taxon>Insecta</taxon>
        <taxon>Pterygota</taxon>
        <taxon>Neoptera</taxon>
        <taxon>Endopterygota</taxon>
        <taxon>Hymenoptera</taxon>
        <taxon>Apocrita</taxon>
        <taxon>Aculeata</taxon>
        <taxon>Formicoidea</taxon>
        <taxon>Formicidae</taxon>
        <taxon>Formicinae</taxon>
        <taxon>Camponotus</taxon>
    </lineage>
</organism>
<dbReference type="OrthoDB" id="10039395at2759"/>
<dbReference type="GO" id="GO:0050839">
    <property type="term" value="F:cell adhesion molecule binding"/>
    <property type="evidence" value="ECO:0007669"/>
    <property type="project" value="TreeGrafter"/>
</dbReference>
<keyword evidence="3" id="KW-1015">Disulfide bond</keyword>
<dbReference type="PANTHER" id="PTHR11640:SF154">
    <property type="entry name" value="IRREGULAR CHIASM C-ROUGHEST PROTEIN-LIKE PROTEIN"/>
    <property type="match status" value="1"/>
</dbReference>
<dbReference type="InterPro" id="IPR013162">
    <property type="entry name" value="CD80_C2-set"/>
</dbReference>
<keyword evidence="4" id="KW-0325">Glycoprotein</keyword>
<keyword evidence="6" id="KW-0812">Transmembrane</keyword>
<evidence type="ECO:0000259" key="7">
    <source>
        <dbReference type="PROSITE" id="PS50835"/>
    </source>
</evidence>
<dbReference type="InterPro" id="IPR003598">
    <property type="entry name" value="Ig_sub2"/>
</dbReference>
<evidence type="ECO:0000256" key="6">
    <source>
        <dbReference type="SAM" id="Phobius"/>
    </source>
</evidence>
<evidence type="ECO:0000256" key="5">
    <source>
        <dbReference type="ARBA" id="ARBA00023319"/>
    </source>
</evidence>
<feature type="domain" description="Ig-like" evidence="7">
    <location>
        <begin position="246"/>
        <end position="358"/>
    </location>
</feature>
<dbReference type="EMBL" id="GL439086">
    <property type="protein sequence ID" value="EFN67886.1"/>
    <property type="molecule type" value="Genomic_DNA"/>
</dbReference>
<feature type="transmembrane region" description="Helical" evidence="6">
    <location>
        <begin position="589"/>
        <end position="613"/>
    </location>
</feature>
<keyword evidence="6" id="KW-1133">Transmembrane helix</keyword>
<dbReference type="SUPFAM" id="SSF48726">
    <property type="entry name" value="Immunoglobulin"/>
    <property type="match status" value="5"/>
</dbReference>
<dbReference type="FunCoup" id="E2AFA0">
    <property type="interactions" value="1"/>
</dbReference>
<feature type="domain" description="Ig-like" evidence="7">
    <location>
        <begin position="361"/>
        <end position="459"/>
    </location>
</feature>
<reference evidence="8 9" key="1">
    <citation type="journal article" date="2010" name="Science">
        <title>Genomic comparison of the ants Camponotus floridanus and Harpegnathos saltator.</title>
        <authorList>
            <person name="Bonasio R."/>
            <person name="Zhang G."/>
            <person name="Ye C."/>
            <person name="Mutti N.S."/>
            <person name="Fang X."/>
            <person name="Qin N."/>
            <person name="Donahue G."/>
            <person name="Yang P."/>
            <person name="Li Q."/>
            <person name="Li C."/>
            <person name="Zhang P."/>
            <person name="Huang Z."/>
            <person name="Berger S.L."/>
            <person name="Reinberg D."/>
            <person name="Wang J."/>
            <person name="Liebig J."/>
        </authorList>
    </citation>
    <scope>NUCLEOTIDE SEQUENCE [LARGE SCALE GENOMIC DNA]</scope>
    <source>
        <strain evidence="9">C129</strain>
    </source>
</reference>
<evidence type="ECO:0000256" key="4">
    <source>
        <dbReference type="ARBA" id="ARBA00023180"/>
    </source>
</evidence>
<feature type="domain" description="Ig-like" evidence="7">
    <location>
        <begin position="139"/>
        <end position="235"/>
    </location>
</feature>
<dbReference type="GO" id="GO:0005886">
    <property type="term" value="C:plasma membrane"/>
    <property type="evidence" value="ECO:0007669"/>
    <property type="project" value="TreeGrafter"/>
</dbReference>
<dbReference type="Pfam" id="PF08205">
    <property type="entry name" value="C2-set_2"/>
    <property type="match status" value="1"/>
</dbReference>
<dbReference type="Pfam" id="PF13927">
    <property type="entry name" value="Ig_3"/>
    <property type="match status" value="1"/>
</dbReference>
<dbReference type="InterPro" id="IPR051275">
    <property type="entry name" value="Cell_adhesion_signaling"/>
</dbReference>
<evidence type="ECO:0000256" key="1">
    <source>
        <dbReference type="ARBA" id="ARBA00004479"/>
    </source>
</evidence>
<sequence length="700" mass="79057">MSRRYPEDIFRRLDIVRMSCEYLLDIDAIWEVIGKQQFIEKPPLYQEVASGDDVQLQCKIRDKRGNCIWQKDRRPVGMQADKYEWASGGSDCTLLIRRATLNFDDGFWECQVTSSDFVVQDALSSEQSRLLVRVKPREPQLELRGALLGATLTLQEGQDVLISCVSRYGNPPALIKWFIGNDEVEPLGEQNNATEVDNRKTWAAHSLLRVRGQRENHGLPIRCVTVHPSNLTPVSVESRLDVHYLPEVRLETSPQPLTFAPEDSASFLSLKCLADANPVASIKWFKDSMPLSASVTDTAASPSPPSLIQGRMTQLNDSVWGAELRFEPVKRHDAGLYSCKAANNIGESAPASYRLDVQYDPKLKKIENDTSMDIEETALLSSKVELFECPEFEANPPAQYRWIHLRGGSTEIIGNHVQNKGGGRRLRLENIMWSDEGEYRCIAFNTINGVKRETASDVRYVLHVTGPPEIQARPLPGDRDFYESIGWVGEPVHRLKSRFCSRPPPKLVAWQWGSYHIRAGESIHPKYEALPLEPIVENKMVTNCYWAKLEIKDLQKEDARIYTLLIESEKGRDSTNIKLIMRDPTEMRVIAAAVAVGLLFLLLLISIGAYTLLRIRRGRYRQEVMEEGSIAADALYNGTSINRQKSVNSSHAKTFARKSSLDNGQNVYDYNHIAKQTRAMSPEALKVRRAPAVLQPPTIV</sequence>
<dbReference type="InParanoid" id="E2AFA0"/>
<dbReference type="GO" id="GO:0005911">
    <property type="term" value="C:cell-cell junction"/>
    <property type="evidence" value="ECO:0007669"/>
    <property type="project" value="TreeGrafter"/>
</dbReference>
<keyword evidence="2 6" id="KW-0472">Membrane</keyword>
<dbReference type="SMART" id="SM00409">
    <property type="entry name" value="IG"/>
    <property type="match status" value="5"/>
</dbReference>
<dbReference type="InterPro" id="IPR003599">
    <property type="entry name" value="Ig_sub"/>
</dbReference>
<dbReference type="PANTHER" id="PTHR11640">
    <property type="entry name" value="NEPHRIN"/>
    <property type="match status" value="1"/>
</dbReference>
<accession>E2AFA0</accession>
<dbReference type="InterPro" id="IPR007110">
    <property type="entry name" value="Ig-like_dom"/>
</dbReference>
<keyword evidence="5" id="KW-0393">Immunoglobulin domain</keyword>
<comment type="subcellular location">
    <subcellularLocation>
        <location evidence="1">Membrane</location>
        <topology evidence="1">Single-pass type I membrane protein</topology>
    </subcellularLocation>
</comment>
<dbReference type="AlphaFoldDB" id="E2AFA0"/>
<feature type="domain" description="Ig-like" evidence="7">
    <location>
        <begin position="36"/>
        <end position="124"/>
    </location>
</feature>
<proteinExistence type="predicted"/>
<evidence type="ECO:0000313" key="8">
    <source>
        <dbReference type="EMBL" id="EFN67886.1"/>
    </source>
</evidence>
<dbReference type="Proteomes" id="UP000000311">
    <property type="component" value="Unassembled WGS sequence"/>
</dbReference>
<dbReference type="InterPro" id="IPR036179">
    <property type="entry name" value="Ig-like_dom_sf"/>
</dbReference>
<evidence type="ECO:0000256" key="3">
    <source>
        <dbReference type="ARBA" id="ARBA00023157"/>
    </source>
</evidence>
<dbReference type="InterPro" id="IPR013783">
    <property type="entry name" value="Ig-like_fold"/>
</dbReference>
<evidence type="ECO:0000256" key="2">
    <source>
        <dbReference type="ARBA" id="ARBA00023136"/>
    </source>
</evidence>
<keyword evidence="9" id="KW-1185">Reference proteome</keyword>
<dbReference type="GO" id="GO:0098609">
    <property type="term" value="P:cell-cell adhesion"/>
    <property type="evidence" value="ECO:0007669"/>
    <property type="project" value="TreeGrafter"/>
</dbReference>
<dbReference type="Gene3D" id="2.60.40.10">
    <property type="entry name" value="Immunoglobulins"/>
    <property type="match status" value="5"/>
</dbReference>
<protein>
    <submittedName>
        <fullName evidence="8">Irregular chiasm C-roughest protein</fullName>
    </submittedName>
</protein>
<dbReference type="SMART" id="SM00408">
    <property type="entry name" value="IGc2"/>
    <property type="match status" value="4"/>
</dbReference>
<gene>
    <name evidence="8" type="ORF">EAG_12922</name>
</gene>
<dbReference type="CDD" id="cd00096">
    <property type="entry name" value="Ig"/>
    <property type="match status" value="2"/>
</dbReference>
<dbReference type="PROSITE" id="PS50835">
    <property type="entry name" value="IG_LIKE"/>
    <property type="match status" value="4"/>
</dbReference>
<evidence type="ECO:0000313" key="9">
    <source>
        <dbReference type="Proteomes" id="UP000000311"/>
    </source>
</evidence>